<accession>A0A2K3P892</accession>
<evidence type="ECO:0000313" key="2">
    <source>
        <dbReference type="Proteomes" id="UP000236291"/>
    </source>
</evidence>
<dbReference type="AlphaFoldDB" id="A0A2K3P892"/>
<reference evidence="1 2" key="1">
    <citation type="journal article" date="2014" name="Am. J. Bot.">
        <title>Genome assembly and annotation for red clover (Trifolium pratense; Fabaceae).</title>
        <authorList>
            <person name="Istvanek J."/>
            <person name="Jaros M."/>
            <person name="Krenek A."/>
            <person name="Repkova J."/>
        </authorList>
    </citation>
    <scope>NUCLEOTIDE SEQUENCE [LARGE SCALE GENOMIC DNA]</scope>
    <source>
        <strain evidence="2">cv. Tatra</strain>
        <tissue evidence="1">Young leaves</tissue>
    </source>
</reference>
<dbReference type="STRING" id="57577.A0A2K3P892"/>
<dbReference type="Proteomes" id="UP000236291">
    <property type="component" value="Unassembled WGS sequence"/>
</dbReference>
<organism evidence="1 2">
    <name type="scientific">Trifolium pratense</name>
    <name type="common">Red clover</name>
    <dbReference type="NCBI Taxonomy" id="57577"/>
    <lineage>
        <taxon>Eukaryota</taxon>
        <taxon>Viridiplantae</taxon>
        <taxon>Streptophyta</taxon>
        <taxon>Embryophyta</taxon>
        <taxon>Tracheophyta</taxon>
        <taxon>Spermatophyta</taxon>
        <taxon>Magnoliopsida</taxon>
        <taxon>eudicotyledons</taxon>
        <taxon>Gunneridae</taxon>
        <taxon>Pentapetalae</taxon>
        <taxon>rosids</taxon>
        <taxon>fabids</taxon>
        <taxon>Fabales</taxon>
        <taxon>Fabaceae</taxon>
        <taxon>Papilionoideae</taxon>
        <taxon>50 kb inversion clade</taxon>
        <taxon>NPAAA clade</taxon>
        <taxon>Hologalegina</taxon>
        <taxon>IRL clade</taxon>
        <taxon>Trifolieae</taxon>
        <taxon>Trifolium</taxon>
    </lineage>
</organism>
<evidence type="ECO:0000313" key="1">
    <source>
        <dbReference type="EMBL" id="PNY11512.1"/>
    </source>
</evidence>
<dbReference type="EMBL" id="ASHM01004589">
    <property type="protein sequence ID" value="PNY11512.1"/>
    <property type="molecule type" value="Genomic_DNA"/>
</dbReference>
<protein>
    <submittedName>
        <fullName evidence="1">Chaperone protein dnaJ 10-like</fullName>
    </submittedName>
</protein>
<name>A0A2K3P892_TRIPR</name>
<dbReference type="InterPro" id="IPR052423">
    <property type="entry name" value="EMIR"/>
</dbReference>
<gene>
    <name evidence="1" type="ORF">L195_g008120</name>
</gene>
<proteinExistence type="predicted"/>
<dbReference type="PANTHER" id="PTHR44094:SF8">
    <property type="entry name" value="DNAJ HEAT SHOCK N-TERMINAL DOMAIN-CONTAINING PROTEIN-RELATED"/>
    <property type="match status" value="1"/>
</dbReference>
<comment type="caution">
    <text evidence="1">The sequence shown here is derived from an EMBL/GenBank/DDBJ whole genome shotgun (WGS) entry which is preliminary data.</text>
</comment>
<dbReference type="PANTHER" id="PTHR44094">
    <property type="entry name" value="DNAJ HEAT SHOCK N-TERMINAL DOMAIN-CONTAINING PROTEIN"/>
    <property type="match status" value="1"/>
</dbReference>
<reference evidence="1 2" key="2">
    <citation type="journal article" date="2017" name="Front. Plant Sci.">
        <title>Gene Classification and Mining of Molecular Markers Useful in Red Clover (Trifolium pratense) Breeding.</title>
        <authorList>
            <person name="Istvanek J."/>
            <person name="Dluhosova J."/>
            <person name="Dluhos P."/>
            <person name="Patkova L."/>
            <person name="Nedelnik J."/>
            <person name="Repkova J."/>
        </authorList>
    </citation>
    <scope>NUCLEOTIDE SEQUENCE [LARGE SCALE GENOMIC DNA]</scope>
    <source>
        <strain evidence="2">cv. Tatra</strain>
        <tissue evidence="1">Young leaves</tissue>
    </source>
</reference>
<sequence length="118" mass="13322">MLSSPSCLLVINNLLHRKPRPLVKGLSSRVGSGHDPQENVDSVSCLAFGEVMLHTIGYIYTRNISRELRKDTQYMKVPVLVDWVQDIDPSQLMAAKGASAYIHMLEELRDKKEQTKTL</sequence>